<sequence>MFNPSRRDQFLPILSFCESEKEIENKTLKHKILTFVGTEERSKELSIGTNYSTRFLFECEGKKYYYEFKNIRLDETCEKNPRACINGLVFLQDVDTAKDLLIGRKVYIQPESTRIDDTNNYSGYQDVAIPTNLEVRITAIGIGNQICPVKIIFKDNQDHSFYLELAFSRTNSGMD</sequence>
<evidence type="ECO:0000313" key="2">
    <source>
        <dbReference type="Proteomes" id="UP000184436"/>
    </source>
</evidence>
<evidence type="ECO:0000313" key="1">
    <source>
        <dbReference type="EMBL" id="SHE73289.1"/>
    </source>
</evidence>
<dbReference type="Proteomes" id="UP000184436">
    <property type="component" value="Unassembled WGS sequence"/>
</dbReference>
<protein>
    <submittedName>
        <fullName evidence="1">Uncharacterized protein</fullName>
    </submittedName>
</protein>
<accession>A0A1M4VWE9</accession>
<proteinExistence type="predicted"/>
<dbReference type="STRING" id="871325.SAMN05444349_105138"/>
<name>A0A1M4VWE9_9BACE</name>
<reference evidence="1 2" key="1">
    <citation type="submission" date="2016-11" db="EMBL/GenBank/DDBJ databases">
        <authorList>
            <person name="Jaros S."/>
            <person name="Januszkiewicz K."/>
            <person name="Wedrychowicz H."/>
        </authorList>
    </citation>
    <scope>NUCLEOTIDE SEQUENCE [LARGE SCALE GENOMIC DNA]</scope>
    <source>
        <strain evidence="1 2">DSM 26883</strain>
    </source>
</reference>
<organism evidence="1 2">
    <name type="scientific">Bacteroides faecichinchillae</name>
    <dbReference type="NCBI Taxonomy" id="871325"/>
    <lineage>
        <taxon>Bacteria</taxon>
        <taxon>Pseudomonadati</taxon>
        <taxon>Bacteroidota</taxon>
        <taxon>Bacteroidia</taxon>
        <taxon>Bacteroidales</taxon>
        <taxon>Bacteroidaceae</taxon>
        <taxon>Bacteroides</taxon>
    </lineage>
</organism>
<dbReference type="AlphaFoldDB" id="A0A1M4VWE9"/>
<dbReference type="EMBL" id="FQVD01000005">
    <property type="protein sequence ID" value="SHE73289.1"/>
    <property type="molecule type" value="Genomic_DNA"/>
</dbReference>
<keyword evidence="2" id="KW-1185">Reference proteome</keyword>
<gene>
    <name evidence="1" type="ORF">SAMN05444349_105138</name>
</gene>